<dbReference type="OrthoDB" id="1925681at2"/>
<organism evidence="1 2">
    <name type="scientific">Caloranaerobacter azorensis DSM 13643</name>
    <dbReference type="NCBI Taxonomy" id="1121264"/>
    <lineage>
        <taxon>Bacteria</taxon>
        <taxon>Bacillati</taxon>
        <taxon>Bacillota</taxon>
        <taxon>Tissierellia</taxon>
        <taxon>Tissierellales</taxon>
        <taxon>Thermohalobacteraceae</taxon>
        <taxon>Caloranaerobacter</taxon>
    </lineage>
</organism>
<name>A0A1M5V4U0_9FIRM</name>
<dbReference type="AlphaFoldDB" id="A0A1M5V4U0"/>
<protein>
    <submittedName>
        <fullName evidence="1">Uncharacterized protein</fullName>
    </submittedName>
</protein>
<evidence type="ECO:0000313" key="1">
    <source>
        <dbReference type="EMBL" id="SHH70190.1"/>
    </source>
</evidence>
<dbReference type="RefSeq" id="WP_073197012.1">
    <property type="nucleotide sequence ID" value="NZ_FQXO01000049.1"/>
</dbReference>
<dbReference type="EMBL" id="FQXO01000049">
    <property type="protein sequence ID" value="SHH70190.1"/>
    <property type="molecule type" value="Genomic_DNA"/>
</dbReference>
<dbReference type="Proteomes" id="UP000183967">
    <property type="component" value="Unassembled WGS sequence"/>
</dbReference>
<proteinExistence type="predicted"/>
<sequence length="95" mass="11458">MPKDYEIISYYNSSSFNGDGIRYHVFLYKKHLTDKGLMDFNNKRNKYIEKEINNILDSIELKKDRIYKTDSKDNSVIYLIYMKDTKKIYVIENIV</sequence>
<evidence type="ECO:0000313" key="2">
    <source>
        <dbReference type="Proteomes" id="UP000183967"/>
    </source>
</evidence>
<keyword evidence="2" id="KW-1185">Reference proteome</keyword>
<accession>A0A1M5V4U0</accession>
<gene>
    <name evidence="1" type="ORF">SAMN02745135_01739</name>
</gene>
<reference evidence="2" key="1">
    <citation type="submission" date="2016-11" db="EMBL/GenBank/DDBJ databases">
        <authorList>
            <person name="Varghese N."/>
            <person name="Submissions S."/>
        </authorList>
    </citation>
    <scope>NUCLEOTIDE SEQUENCE [LARGE SCALE GENOMIC DNA]</scope>
    <source>
        <strain evidence="2">DSM 13643</strain>
    </source>
</reference>